<evidence type="ECO:0000256" key="5">
    <source>
        <dbReference type="SAM" id="MobiDB-lite"/>
    </source>
</evidence>
<evidence type="ECO:0000256" key="3">
    <source>
        <dbReference type="ARBA" id="ARBA00022840"/>
    </source>
</evidence>
<dbReference type="OrthoDB" id="434160at2759"/>
<proteinExistence type="inferred from homology"/>
<gene>
    <name evidence="6" type="ORF">CSKR_112367</name>
</gene>
<accession>A0A8T1MB25</accession>
<dbReference type="EMBL" id="NIRI02000056">
    <property type="protein sequence ID" value="KAG5446577.1"/>
    <property type="molecule type" value="Genomic_DNA"/>
</dbReference>
<dbReference type="Gene3D" id="3.30.30.30">
    <property type="match status" value="1"/>
</dbReference>
<dbReference type="InterPro" id="IPR043129">
    <property type="entry name" value="ATPase_NBD"/>
</dbReference>
<feature type="compositionally biased region" description="Basic and acidic residues" evidence="5">
    <location>
        <begin position="810"/>
        <end position="819"/>
    </location>
</feature>
<keyword evidence="6" id="KW-0346">Stress response</keyword>
<comment type="similarity">
    <text evidence="1">Belongs to the heat shock protein 70 family.</text>
</comment>
<dbReference type="InterPro" id="IPR013126">
    <property type="entry name" value="Hsp_70_fam"/>
</dbReference>
<dbReference type="Gene3D" id="3.90.640.10">
    <property type="entry name" value="Actin, Chain A, domain 4"/>
    <property type="match status" value="1"/>
</dbReference>
<keyword evidence="3" id="KW-0067">ATP-binding</keyword>
<evidence type="ECO:0000256" key="2">
    <source>
        <dbReference type="ARBA" id="ARBA00022741"/>
    </source>
</evidence>
<name>A0A8T1MB25_CLOSI</name>
<protein>
    <submittedName>
        <fullName evidence="6">97 kDa heat shock protein</fullName>
    </submittedName>
</protein>
<reference evidence="6 7" key="1">
    <citation type="journal article" date="2018" name="Biotechnol. Adv.">
        <title>Improved genomic resources and new bioinformatic workflow for the carcinogenic parasite Clonorchis sinensis: Biotechnological implications.</title>
        <authorList>
            <person name="Wang D."/>
            <person name="Korhonen P.K."/>
            <person name="Gasser R.B."/>
            <person name="Young N.D."/>
        </authorList>
    </citation>
    <scope>NUCLEOTIDE SEQUENCE [LARGE SCALE GENOMIC DNA]</scope>
    <source>
        <strain evidence="6">Cs-k2</strain>
    </source>
</reference>
<dbReference type="GO" id="GO:0140662">
    <property type="term" value="F:ATP-dependent protein folding chaperone"/>
    <property type="evidence" value="ECO:0007669"/>
    <property type="project" value="InterPro"/>
</dbReference>
<dbReference type="GO" id="GO:0005524">
    <property type="term" value="F:ATP binding"/>
    <property type="evidence" value="ECO:0007669"/>
    <property type="project" value="UniProtKB-KW"/>
</dbReference>
<feature type="compositionally biased region" description="Polar residues" evidence="5">
    <location>
        <begin position="800"/>
        <end position="809"/>
    </location>
</feature>
<evidence type="ECO:0000313" key="6">
    <source>
        <dbReference type="EMBL" id="KAG5446577.1"/>
    </source>
</evidence>
<dbReference type="Proteomes" id="UP000286415">
    <property type="component" value="Unassembled WGS sequence"/>
</dbReference>
<comment type="caution">
    <text evidence="6">The sequence shown here is derived from an EMBL/GenBank/DDBJ whole genome shotgun (WGS) entry which is preliminary data.</text>
</comment>
<dbReference type="Gene3D" id="3.30.420.40">
    <property type="match status" value="2"/>
</dbReference>
<evidence type="ECO:0000256" key="1">
    <source>
        <dbReference type="ARBA" id="ARBA00007381"/>
    </source>
</evidence>
<feature type="region of interest" description="Disordered" evidence="5">
    <location>
        <begin position="792"/>
        <end position="819"/>
    </location>
</feature>
<dbReference type="SUPFAM" id="SSF53067">
    <property type="entry name" value="Actin-like ATPase domain"/>
    <property type="match status" value="2"/>
</dbReference>
<keyword evidence="2" id="KW-0547">Nucleotide-binding</keyword>
<sequence>MSTPVGIYCGDLSSCVVGSRDGKLGLLENDRHENLTPSAVTLHDQHSKAGKVTEEHIGNAPNTIWCFTHLIGNQFDKDMFSYKVSKNSHGDIVINMSNGQKFVVVQLVAMIIGELKMLAEKSSKPHAVDHIVLNTPVFYGERERSSLVMACRIVGIERMLLVDDLMAVATLHAAKNFASPNDIKQYRNVAFVIVEHTCAQVMICTLNKEQIMVCSTEYDRNLGAYAFDTVLLNHLKRKFDLKGRELEGLKACQNSTLDPCGDMLISIDQTKVTIERQTYQPLLDRFQELLKTCLAQSTLTVDNIHSVELFCETRYKLILHDIVSRVFVGKTVSTIPLEVAIAYGCALNAAGYALKSVRTEPRSPFRPSTRLSKVDLIKCKTINKEIEAQAQHTGEVWSRLNKLKGEIFQANSTIASWAEFAYLKDVCYAAKRDSASMDAWLEENKSSRQIEQFDARITEFSGKMQKHRQKQSEIEKVWSSGVESLEKKLGSARTLIQSWSQLAYLRAVYSEAFNYVQAMSEWLKNNKAQISVEDLHRQLALLNSKTEFFKQRQEEEEQRERSRLLNRLNEKLNIMRSQLEKLRSLPDLVNSIVDADTFMASVERSWPQFAAASLSNLTAENLKLDDWWRGFVNTVEKKLMDSITERLGRTKAEIAKWTQCTDTLIRRAKCTLGILEKCLESEAQKRSIASLTLALQNFSEQWNLILTEKELEDRKQKTSKLSLSAAVSSLLNRRESKTALTSVKGVPNRPTSDPLSIQFNRHSGNERGQPSHTINVIIQRPQDAQPSYDELYMSHMGASPTYSNAARNQGTRDDYPSTS</sequence>
<dbReference type="PANTHER" id="PTHR45639">
    <property type="entry name" value="HSC70CB, ISOFORM G-RELATED"/>
    <property type="match status" value="1"/>
</dbReference>
<keyword evidence="4" id="KW-0175">Coiled coil</keyword>
<reference evidence="6 7" key="2">
    <citation type="journal article" date="2021" name="Genomics">
        <title>High-quality reference genome for Clonorchis sinensis.</title>
        <authorList>
            <person name="Young N.D."/>
            <person name="Stroehlein A.J."/>
            <person name="Kinkar L."/>
            <person name="Wang T."/>
            <person name="Sohn W.M."/>
            <person name="Chang B.C.H."/>
            <person name="Kaur P."/>
            <person name="Weisz D."/>
            <person name="Dudchenko O."/>
            <person name="Aiden E.L."/>
            <person name="Korhonen P.K."/>
            <person name="Gasser R.B."/>
        </authorList>
    </citation>
    <scope>NUCLEOTIDE SEQUENCE [LARGE SCALE GENOMIC DNA]</scope>
    <source>
        <strain evidence="6">Cs-k2</strain>
    </source>
</reference>
<dbReference type="Pfam" id="PF00012">
    <property type="entry name" value="HSP70"/>
    <property type="match status" value="1"/>
</dbReference>
<evidence type="ECO:0000256" key="4">
    <source>
        <dbReference type="SAM" id="Coils"/>
    </source>
</evidence>
<dbReference type="AlphaFoldDB" id="A0A8T1MB25"/>
<organism evidence="6 7">
    <name type="scientific">Clonorchis sinensis</name>
    <name type="common">Chinese liver fluke</name>
    <dbReference type="NCBI Taxonomy" id="79923"/>
    <lineage>
        <taxon>Eukaryota</taxon>
        <taxon>Metazoa</taxon>
        <taxon>Spiralia</taxon>
        <taxon>Lophotrochozoa</taxon>
        <taxon>Platyhelminthes</taxon>
        <taxon>Trematoda</taxon>
        <taxon>Digenea</taxon>
        <taxon>Opisthorchiida</taxon>
        <taxon>Opisthorchiata</taxon>
        <taxon>Opisthorchiidae</taxon>
        <taxon>Clonorchis</taxon>
    </lineage>
</organism>
<keyword evidence="7" id="KW-1185">Reference proteome</keyword>
<dbReference type="GO" id="GO:0005829">
    <property type="term" value="C:cytosol"/>
    <property type="evidence" value="ECO:0007669"/>
    <property type="project" value="TreeGrafter"/>
</dbReference>
<dbReference type="PANTHER" id="PTHR45639:SF28">
    <property type="entry name" value="HEAT SHOCK PROTEIN-LIKE PROTEIN"/>
    <property type="match status" value="1"/>
</dbReference>
<evidence type="ECO:0000313" key="7">
    <source>
        <dbReference type="Proteomes" id="UP000286415"/>
    </source>
</evidence>
<dbReference type="GO" id="GO:0005634">
    <property type="term" value="C:nucleus"/>
    <property type="evidence" value="ECO:0007669"/>
    <property type="project" value="TreeGrafter"/>
</dbReference>
<feature type="coiled-coil region" evidence="4">
    <location>
        <begin position="525"/>
        <end position="585"/>
    </location>
</feature>